<feature type="domain" description="3'-5' exonuclease" evidence="4">
    <location>
        <begin position="52"/>
        <end position="202"/>
    </location>
</feature>
<dbReference type="GO" id="GO:0005634">
    <property type="term" value="C:nucleus"/>
    <property type="evidence" value="ECO:0000318"/>
    <property type="project" value="GO_Central"/>
</dbReference>
<keyword evidence="5" id="KW-0269">Exonuclease</keyword>
<dbReference type="PANTHER" id="PTHR13620:SF104">
    <property type="entry name" value="EXONUCLEASE 3'-5' DOMAIN-CONTAINING PROTEIN 2"/>
    <property type="match status" value="1"/>
</dbReference>
<dbReference type="Gene3D" id="3.30.420.10">
    <property type="entry name" value="Ribonuclease H-like superfamily/Ribonuclease H"/>
    <property type="match status" value="1"/>
</dbReference>
<dbReference type="InterPro" id="IPR036397">
    <property type="entry name" value="RNaseH_sf"/>
</dbReference>
<dbReference type="GO" id="GO:0005737">
    <property type="term" value="C:cytoplasm"/>
    <property type="evidence" value="ECO:0000318"/>
    <property type="project" value="GO_Central"/>
</dbReference>
<dbReference type="GO" id="GO:0006139">
    <property type="term" value="P:nucleobase-containing compound metabolic process"/>
    <property type="evidence" value="ECO:0007669"/>
    <property type="project" value="InterPro"/>
</dbReference>
<dbReference type="GO" id="GO:0003676">
    <property type="term" value="F:nucleic acid binding"/>
    <property type="evidence" value="ECO:0007669"/>
    <property type="project" value="InterPro"/>
</dbReference>
<feature type="compositionally biased region" description="Acidic residues" evidence="3">
    <location>
        <begin position="329"/>
        <end position="342"/>
    </location>
</feature>
<dbReference type="InterPro" id="IPR051132">
    <property type="entry name" value="3-5_Exonuclease_domain"/>
</dbReference>
<feature type="region of interest" description="Disordered" evidence="3">
    <location>
        <begin position="308"/>
        <end position="342"/>
    </location>
</feature>
<proteinExistence type="predicted"/>
<dbReference type="InterPro" id="IPR002562">
    <property type="entry name" value="3'-5'_exonuclease_dom"/>
</dbReference>
<dbReference type="VEuPathDB" id="TrichDB:TVAG_339730"/>
<evidence type="ECO:0000259" key="4">
    <source>
        <dbReference type="Pfam" id="PF01612"/>
    </source>
</evidence>
<gene>
    <name evidence="5" type="ORF">TVAG_339730</name>
</gene>
<dbReference type="OrthoDB" id="607706at2759"/>
<evidence type="ECO:0000313" key="6">
    <source>
        <dbReference type="Proteomes" id="UP000001542"/>
    </source>
</evidence>
<dbReference type="KEGG" id="tva:4759171"/>
<dbReference type="VEuPathDB" id="TrichDB:TVAGG3_0495600"/>
<evidence type="ECO:0000256" key="3">
    <source>
        <dbReference type="SAM" id="MobiDB-lite"/>
    </source>
</evidence>
<accession>A2F154</accession>
<dbReference type="FunFam" id="3.30.420.10:FF:000221">
    <property type="entry name" value="3'-5' exonuclease family protein"/>
    <property type="match status" value="1"/>
</dbReference>
<dbReference type="AlphaFoldDB" id="A2F154"/>
<reference evidence="5" key="1">
    <citation type="submission" date="2006-10" db="EMBL/GenBank/DDBJ databases">
        <authorList>
            <person name="Amadeo P."/>
            <person name="Zhao Q."/>
            <person name="Wortman J."/>
            <person name="Fraser-Liggett C."/>
            <person name="Carlton J."/>
        </authorList>
    </citation>
    <scope>NUCLEOTIDE SEQUENCE</scope>
    <source>
        <strain evidence="5">G3</strain>
    </source>
</reference>
<name>A2F154_TRIV3</name>
<evidence type="ECO:0000256" key="2">
    <source>
        <dbReference type="ARBA" id="ARBA00022801"/>
    </source>
</evidence>
<dbReference type="SUPFAM" id="SSF53098">
    <property type="entry name" value="Ribonuclease H-like"/>
    <property type="match status" value="1"/>
</dbReference>
<organism evidence="5 6">
    <name type="scientific">Trichomonas vaginalis (strain ATCC PRA-98 / G3)</name>
    <dbReference type="NCBI Taxonomy" id="412133"/>
    <lineage>
        <taxon>Eukaryota</taxon>
        <taxon>Metamonada</taxon>
        <taxon>Parabasalia</taxon>
        <taxon>Trichomonadida</taxon>
        <taxon>Trichomonadidae</taxon>
        <taxon>Trichomonas</taxon>
    </lineage>
</organism>
<sequence>MKYCGSIRINDNFYLPALRRNDWDIGEMRKVMFFKGRVSLIYLTSVDHPEFKEHLKLIDIDDPICIDFEWRVSYSSKFQNHISLFQFATDNCALLIRHLPPQPSEILKEFLETHSFIGKSTGNDMRKLKDLFGTDINVKIEDIASNRLCPHGFSRNFHDMVATFVGPPLFSIKDKTVTLSNWERPKLAIIQVLYAAFDVIALSFSLPRLPPAAEPKQKVLKGNRAISKSQRKRIFKNPGECAKALSDITFPNSVLILENIDFNVPDITTEKALKLTLELFNMDESIPSTMTIEVDEDLPSELFETQNWETQQESFRQKEEPDQKFLSSSEDDYDYLANIGDE</sequence>
<dbReference type="SMR" id="A2F154"/>
<dbReference type="Proteomes" id="UP000001542">
    <property type="component" value="Unassembled WGS sequence"/>
</dbReference>
<dbReference type="EMBL" id="DS113570">
    <property type="protein sequence ID" value="EAY01345.1"/>
    <property type="molecule type" value="Genomic_DNA"/>
</dbReference>
<dbReference type="Pfam" id="PF01612">
    <property type="entry name" value="DNA_pol_A_exo1"/>
    <property type="match status" value="1"/>
</dbReference>
<reference evidence="5" key="2">
    <citation type="journal article" date="2007" name="Science">
        <title>Draft genome sequence of the sexually transmitted pathogen Trichomonas vaginalis.</title>
        <authorList>
            <person name="Carlton J.M."/>
            <person name="Hirt R.P."/>
            <person name="Silva J.C."/>
            <person name="Delcher A.L."/>
            <person name="Schatz M."/>
            <person name="Zhao Q."/>
            <person name="Wortman J.R."/>
            <person name="Bidwell S.L."/>
            <person name="Alsmark U.C.M."/>
            <person name="Besteiro S."/>
            <person name="Sicheritz-Ponten T."/>
            <person name="Noel C.J."/>
            <person name="Dacks J.B."/>
            <person name="Foster P.G."/>
            <person name="Simillion C."/>
            <person name="Van de Peer Y."/>
            <person name="Miranda-Saavedra D."/>
            <person name="Barton G.J."/>
            <person name="Westrop G.D."/>
            <person name="Mueller S."/>
            <person name="Dessi D."/>
            <person name="Fiori P.L."/>
            <person name="Ren Q."/>
            <person name="Paulsen I."/>
            <person name="Zhang H."/>
            <person name="Bastida-Corcuera F.D."/>
            <person name="Simoes-Barbosa A."/>
            <person name="Brown M.T."/>
            <person name="Hayes R.D."/>
            <person name="Mukherjee M."/>
            <person name="Okumura C.Y."/>
            <person name="Schneider R."/>
            <person name="Smith A.J."/>
            <person name="Vanacova S."/>
            <person name="Villalvazo M."/>
            <person name="Haas B.J."/>
            <person name="Pertea M."/>
            <person name="Feldblyum T.V."/>
            <person name="Utterback T.R."/>
            <person name="Shu C.L."/>
            <person name="Osoegawa K."/>
            <person name="de Jong P.J."/>
            <person name="Hrdy I."/>
            <person name="Horvathova L."/>
            <person name="Zubacova Z."/>
            <person name="Dolezal P."/>
            <person name="Malik S.B."/>
            <person name="Logsdon J.M. Jr."/>
            <person name="Henze K."/>
            <person name="Gupta A."/>
            <person name="Wang C.C."/>
            <person name="Dunne R.L."/>
            <person name="Upcroft J.A."/>
            <person name="Upcroft P."/>
            <person name="White O."/>
            <person name="Salzberg S.L."/>
            <person name="Tang P."/>
            <person name="Chiu C.-H."/>
            <person name="Lee Y.-S."/>
            <person name="Embley T.M."/>
            <person name="Coombs G.H."/>
            <person name="Mottram J.C."/>
            <person name="Tachezy J."/>
            <person name="Fraser-Liggett C.M."/>
            <person name="Johnson P.J."/>
        </authorList>
    </citation>
    <scope>NUCLEOTIDE SEQUENCE [LARGE SCALE GENOMIC DNA]</scope>
    <source>
        <strain evidence="5">G3</strain>
    </source>
</reference>
<keyword evidence="1" id="KW-0540">Nuclease</keyword>
<dbReference type="InParanoid" id="A2F154"/>
<evidence type="ECO:0000256" key="1">
    <source>
        <dbReference type="ARBA" id="ARBA00022722"/>
    </source>
</evidence>
<dbReference type="RefSeq" id="XP_001330198.1">
    <property type="nucleotide sequence ID" value="XM_001330163.1"/>
</dbReference>
<dbReference type="GO" id="GO:0008408">
    <property type="term" value="F:3'-5' exonuclease activity"/>
    <property type="evidence" value="ECO:0000318"/>
    <property type="project" value="GO_Central"/>
</dbReference>
<protein>
    <submittedName>
        <fullName evidence="5">3'-5' exonuclease family protein</fullName>
    </submittedName>
</protein>
<keyword evidence="6" id="KW-1185">Reference proteome</keyword>
<dbReference type="InterPro" id="IPR012337">
    <property type="entry name" value="RNaseH-like_sf"/>
</dbReference>
<dbReference type="PANTHER" id="PTHR13620">
    <property type="entry name" value="3-5 EXONUCLEASE"/>
    <property type="match status" value="1"/>
</dbReference>
<evidence type="ECO:0000313" key="5">
    <source>
        <dbReference type="EMBL" id="EAY01345.1"/>
    </source>
</evidence>
<keyword evidence="2" id="KW-0378">Hydrolase</keyword>